<protein>
    <submittedName>
        <fullName evidence="1">Uncharacterized protein</fullName>
    </submittedName>
</protein>
<evidence type="ECO:0000313" key="1">
    <source>
        <dbReference type="EMBL" id="GIZ46496.1"/>
    </source>
</evidence>
<keyword evidence="2" id="KW-1185">Reference proteome</keyword>
<gene>
    <name evidence="1" type="ORF">CKM354_000962200</name>
</gene>
<accession>A0A9P3CPT4</accession>
<dbReference type="Proteomes" id="UP000825890">
    <property type="component" value="Unassembled WGS sequence"/>
</dbReference>
<dbReference type="RefSeq" id="XP_044660983.1">
    <property type="nucleotide sequence ID" value="XM_044805048.1"/>
</dbReference>
<proteinExistence type="predicted"/>
<name>A0A9P3CPT4_9PEZI</name>
<dbReference type="OrthoDB" id="3649502at2759"/>
<comment type="caution">
    <text evidence="1">The sequence shown here is derived from an EMBL/GenBank/DDBJ whole genome shotgun (WGS) entry which is preliminary data.</text>
</comment>
<reference evidence="1 2" key="1">
    <citation type="submission" date="2021-01" db="EMBL/GenBank/DDBJ databases">
        <title>Cercospora kikuchii MAFF 305040 whole genome shotgun sequence.</title>
        <authorList>
            <person name="Kashiwa T."/>
            <person name="Suzuki T."/>
        </authorList>
    </citation>
    <scope>NUCLEOTIDE SEQUENCE [LARGE SCALE GENOMIC DNA]</scope>
    <source>
        <strain evidence="1 2">MAFF 305040</strain>
    </source>
</reference>
<sequence length="219" mass="25470">MANYAMDITQLDNLSYTELQNARIQLEAAHRRILALQNAQSRLLRLPGELRNTIFLFAMYAELEERKKRCKKFSFREPAFFATNRQIRIECVAIWLRDVLVWQELVEVIPDQQPLTSEPKVEIDKIENIVVRKIESGTGLLNCSGAVKEWRSLSTEMVRGLHSQRSKTGQLALVTERAHCDLKRLRDSIQNSRSICPRKGLARVQGWHNGAPSLRWWMW</sequence>
<dbReference type="GeneID" id="68295197"/>
<organism evidence="1 2">
    <name type="scientific">Cercospora kikuchii</name>
    <dbReference type="NCBI Taxonomy" id="84275"/>
    <lineage>
        <taxon>Eukaryota</taxon>
        <taxon>Fungi</taxon>
        <taxon>Dikarya</taxon>
        <taxon>Ascomycota</taxon>
        <taxon>Pezizomycotina</taxon>
        <taxon>Dothideomycetes</taxon>
        <taxon>Dothideomycetidae</taxon>
        <taxon>Mycosphaerellales</taxon>
        <taxon>Mycosphaerellaceae</taxon>
        <taxon>Cercospora</taxon>
    </lineage>
</organism>
<evidence type="ECO:0000313" key="2">
    <source>
        <dbReference type="Proteomes" id="UP000825890"/>
    </source>
</evidence>
<dbReference type="AlphaFoldDB" id="A0A9P3CPT4"/>
<dbReference type="EMBL" id="BOLY01000006">
    <property type="protein sequence ID" value="GIZ46496.1"/>
    <property type="molecule type" value="Genomic_DNA"/>
</dbReference>